<protein>
    <submittedName>
        <fullName evidence="1">Tungsten formylmethanofuran dehydrogenase</fullName>
    </submittedName>
</protein>
<evidence type="ECO:0000313" key="2">
    <source>
        <dbReference type="Proteomes" id="UP000236286"/>
    </source>
</evidence>
<dbReference type="Proteomes" id="UP000236286">
    <property type="component" value="Unassembled WGS sequence"/>
</dbReference>
<reference evidence="1 2" key="1">
    <citation type="submission" date="2017-10" db="EMBL/GenBank/DDBJ databases">
        <title>Genome announcement of Methylocella silvestris TVC from permafrost.</title>
        <authorList>
            <person name="Wang J."/>
            <person name="Geng K."/>
            <person name="Ul-Haque F."/>
            <person name="Crombie A.T."/>
            <person name="Street L.E."/>
            <person name="Wookey P.A."/>
            <person name="Murrell J.C."/>
            <person name="Pratscher J."/>
        </authorList>
    </citation>
    <scope>NUCLEOTIDE SEQUENCE [LARGE SCALE GENOMIC DNA]</scope>
    <source>
        <strain evidence="1 2">TVC</strain>
    </source>
</reference>
<sequence length="369" mass="39265">MADALIDGKPASLEAAAARAAQILVEARLPLVAGLGADVAGTSAAILLAERLRGAYDHMRSDEIFTDLDVVRQAGAMVTTPSVARLRADVLVFIGDDLTEIWPELIDRLAPAEIPPFDLEKSARQLVWIAPPKGAAIEGVSIKRIETANIAVTLAALRARVAGKPVALAGEALEELDAVAAILNKARFGVFVWGPRRLDRLCVEMATGLIIDLNKTTRFTGLPLGTSDNAAGVTQTSGWSTGFPTRTSFGRGYPEHDTWRFDAVRLIESGEADAALWISAYSPSAPQWTREVPLIALVPKETSFAREPAVRIDIGRPGVDHDGADFSREVSALVAREATRRSDAPSTASFLKSIAEQIARNAGQSGEGA</sequence>
<gene>
    <name evidence="1" type="ORF">CR492_09760</name>
</gene>
<dbReference type="AlphaFoldDB" id="A0A2J7TH83"/>
<organism evidence="1 2">
    <name type="scientific">Methylocella silvestris</name>
    <dbReference type="NCBI Taxonomy" id="199596"/>
    <lineage>
        <taxon>Bacteria</taxon>
        <taxon>Pseudomonadati</taxon>
        <taxon>Pseudomonadota</taxon>
        <taxon>Alphaproteobacteria</taxon>
        <taxon>Hyphomicrobiales</taxon>
        <taxon>Beijerinckiaceae</taxon>
        <taxon>Methylocella</taxon>
    </lineage>
</organism>
<dbReference type="RefSeq" id="WP_102843557.1">
    <property type="nucleotide sequence ID" value="NZ_PDZR01000009.1"/>
</dbReference>
<proteinExistence type="predicted"/>
<dbReference type="OrthoDB" id="7914675at2"/>
<name>A0A2J7TH83_METSI</name>
<evidence type="ECO:0000313" key="1">
    <source>
        <dbReference type="EMBL" id="PNG26128.1"/>
    </source>
</evidence>
<comment type="caution">
    <text evidence="1">The sequence shown here is derived from an EMBL/GenBank/DDBJ whole genome shotgun (WGS) entry which is preliminary data.</text>
</comment>
<accession>A0A2J7TH83</accession>
<dbReference type="EMBL" id="PDZR01000009">
    <property type="protein sequence ID" value="PNG26128.1"/>
    <property type="molecule type" value="Genomic_DNA"/>
</dbReference>